<name>A0A9N8KZM3_CHRIL</name>
<evidence type="ECO:0000313" key="2">
    <source>
        <dbReference type="EMBL" id="CAD0198093.1"/>
    </source>
</evidence>
<dbReference type="OrthoDB" id="7467889at2759"/>
<organism evidence="2 3">
    <name type="scientific">Chrysodeixis includens</name>
    <name type="common">Soybean looper</name>
    <name type="synonym">Pseudoplusia includens</name>
    <dbReference type="NCBI Taxonomy" id="689277"/>
    <lineage>
        <taxon>Eukaryota</taxon>
        <taxon>Metazoa</taxon>
        <taxon>Ecdysozoa</taxon>
        <taxon>Arthropoda</taxon>
        <taxon>Hexapoda</taxon>
        <taxon>Insecta</taxon>
        <taxon>Pterygota</taxon>
        <taxon>Neoptera</taxon>
        <taxon>Endopterygota</taxon>
        <taxon>Lepidoptera</taxon>
        <taxon>Glossata</taxon>
        <taxon>Ditrysia</taxon>
        <taxon>Noctuoidea</taxon>
        <taxon>Noctuidae</taxon>
        <taxon>Plusiinae</taxon>
        <taxon>Chrysodeixis</taxon>
    </lineage>
</organism>
<dbReference type="Proteomes" id="UP001154114">
    <property type="component" value="Chromosome 8"/>
</dbReference>
<feature type="region of interest" description="Disordered" evidence="1">
    <location>
        <begin position="243"/>
        <end position="285"/>
    </location>
</feature>
<gene>
    <name evidence="2" type="ORF">CINC_LOCUS12369</name>
</gene>
<proteinExistence type="predicted"/>
<sequence length="325" mass="37481">MLRLRPMVLISDIKKTNIRQFQGNEQRPPEPIQLSPKHVKAPCGPVLFPEYSCEALTTQCPNPNILENVGVLHNNPEKHCDNTNMLRTLTTPALSRQGQIRNQQTRPQLIRLQQTRQRQVGLGQIRLQPTEQSRPERIRPQQSRPELSRPEPIRPVLIRPEPIKPETIRQRPELIGHERVGPEKNLRFMTANEYLHQNRMQYPTGALPYQQPKTMGTRPIRYEKTTKQGIVHYGKEVNKPLKRDLTDNEDSEPEIQTLPPHKKLTNLRISSSTNPPYPGGTSPESIEISGETLLCQGQAKCYKRVWKTKKTRKPPSTPAHPKWFH</sequence>
<feature type="region of interest" description="Disordered" evidence="1">
    <location>
        <begin position="116"/>
        <end position="153"/>
    </location>
</feature>
<feature type="region of interest" description="Disordered" evidence="1">
    <location>
        <begin position="306"/>
        <end position="325"/>
    </location>
</feature>
<accession>A0A9N8KZM3</accession>
<dbReference type="EMBL" id="LR824011">
    <property type="protein sequence ID" value="CAD0198093.1"/>
    <property type="molecule type" value="Genomic_DNA"/>
</dbReference>
<evidence type="ECO:0000313" key="3">
    <source>
        <dbReference type="Proteomes" id="UP001154114"/>
    </source>
</evidence>
<reference evidence="2" key="1">
    <citation type="submission" date="2021-12" db="EMBL/GenBank/DDBJ databases">
        <authorList>
            <person name="King R."/>
        </authorList>
    </citation>
    <scope>NUCLEOTIDE SEQUENCE</scope>
</reference>
<keyword evidence="3" id="KW-1185">Reference proteome</keyword>
<dbReference type="AlphaFoldDB" id="A0A9N8KZM3"/>
<protein>
    <submittedName>
        <fullName evidence="2">Uncharacterized protein</fullName>
    </submittedName>
</protein>
<evidence type="ECO:0000256" key="1">
    <source>
        <dbReference type="SAM" id="MobiDB-lite"/>
    </source>
</evidence>